<feature type="region of interest" description="Disordered" evidence="6">
    <location>
        <begin position="150"/>
        <end position="178"/>
    </location>
</feature>
<evidence type="ECO:0000256" key="2">
    <source>
        <dbReference type="ARBA" id="ARBA00023015"/>
    </source>
</evidence>
<sequence>MEVILKERESFEESKSRIERLSGEELVGSDIRKEDQLESTKAEMGKVHEENKRLKLVLAGIVKDYESLQTKFLDIVHQEQAKMSTETTRPVVYDVEEPELVSLRLGTSGSNLKKIETSSIHSKLNEDNMEKGLVLGLDCKYQASNRCLNDHLSNTSPTNSSEDTKDEEMGELRQPSKMLKNMRNGEDETSQQTHVKKARVSVRTRCDTPTMNDGCQWRKYGQKIAKGNPCPRAYYRCTVAQDCPVRKQVQRCAEDMSILITTYEGTHNHPLTISATAMASTTSAAACMLMAGSTVSEQTIGSISSATSSSSVTAPFANMGALGFGSSNDLRLRQFYLPNATMSSNPSNPTITLDLTSPLPPTYQPSQINRISLPFNTNQSYPSSSLNFSSTESPTKPTSWRNGFLGHVAQPYNKNHIGSLSLGGQSQDTFYQSYMQKASNSVPAAPSQPLLTDTIAKAITTDPNFQSALAAVITSYVGAQGGQVEEHRTNQNLKLGERFNLGGTFVAAAANASQVSLCNKSLDKIYSDELMKN</sequence>
<dbReference type="PANTHER" id="PTHR31429:SF24">
    <property type="entry name" value="WRKY TRANSCRIPTION FACTOR 72-RELATED"/>
    <property type="match status" value="1"/>
</dbReference>
<dbReference type="GO" id="GO:0005634">
    <property type="term" value="C:nucleus"/>
    <property type="evidence" value="ECO:0007669"/>
    <property type="project" value="UniProtKB-SubCell"/>
</dbReference>
<dbReference type="SUPFAM" id="SSF118290">
    <property type="entry name" value="WRKY DNA-binding domain"/>
    <property type="match status" value="1"/>
</dbReference>
<protein>
    <submittedName>
        <fullName evidence="8">Putative WRKY transcription factor 72</fullName>
    </submittedName>
</protein>
<dbReference type="InterPro" id="IPR036576">
    <property type="entry name" value="WRKY_dom_sf"/>
</dbReference>
<dbReference type="EMBL" id="MH614358">
    <property type="protein sequence ID" value="QIL87972.1"/>
    <property type="molecule type" value="mRNA"/>
</dbReference>
<dbReference type="PROSITE" id="PS50811">
    <property type="entry name" value="WRKY"/>
    <property type="match status" value="1"/>
</dbReference>
<dbReference type="FunFam" id="2.20.25.80:FF:000002">
    <property type="entry name" value="probable WRKY transcription factor 31"/>
    <property type="match status" value="1"/>
</dbReference>
<dbReference type="SMART" id="SM00774">
    <property type="entry name" value="WRKY"/>
    <property type="match status" value="1"/>
</dbReference>
<evidence type="ECO:0000259" key="7">
    <source>
        <dbReference type="PROSITE" id="PS50811"/>
    </source>
</evidence>
<dbReference type="PANTHER" id="PTHR31429">
    <property type="entry name" value="WRKY TRANSCRIPTION FACTOR 36-RELATED"/>
    <property type="match status" value="1"/>
</dbReference>
<feature type="compositionally biased region" description="Polar residues" evidence="6">
    <location>
        <begin position="150"/>
        <end position="161"/>
    </location>
</feature>
<proteinExistence type="evidence at transcript level"/>
<accession>A0A6G8D935</accession>
<feature type="domain" description="WRKY" evidence="7">
    <location>
        <begin position="206"/>
        <end position="272"/>
    </location>
</feature>
<keyword evidence="5" id="KW-0539">Nucleus</keyword>
<name>A0A6G8D935_LILLO</name>
<feature type="region of interest" description="Disordered" evidence="6">
    <location>
        <begin position="183"/>
        <end position="202"/>
    </location>
</feature>
<keyword evidence="2" id="KW-0805">Transcription regulation</keyword>
<dbReference type="InterPro" id="IPR003657">
    <property type="entry name" value="WRKY_dom"/>
</dbReference>
<evidence type="ECO:0000256" key="5">
    <source>
        <dbReference type="ARBA" id="ARBA00023242"/>
    </source>
</evidence>
<dbReference type="Gene3D" id="2.20.25.80">
    <property type="entry name" value="WRKY domain"/>
    <property type="match status" value="1"/>
</dbReference>
<evidence type="ECO:0000256" key="4">
    <source>
        <dbReference type="ARBA" id="ARBA00023163"/>
    </source>
</evidence>
<comment type="subcellular location">
    <subcellularLocation>
        <location evidence="1">Nucleus</location>
    </subcellularLocation>
</comment>
<dbReference type="GO" id="GO:0003700">
    <property type="term" value="F:DNA-binding transcription factor activity"/>
    <property type="evidence" value="ECO:0007669"/>
    <property type="project" value="InterPro"/>
</dbReference>
<organism evidence="8">
    <name type="scientific">Lilium longiflorum</name>
    <name type="common">Trumpet lily</name>
    <dbReference type="NCBI Taxonomy" id="4690"/>
    <lineage>
        <taxon>Eukaryota</taxon>
        <taxon>Viridiplantae</taxon>
        <taxon>Streptophyta</taxon>
        <taxon>Embryophyta</taxon>
        <taxon>Tracheophyta</taxon>
        <taxon>Spermatophyta</taxon>
        <taxon>Magnoliopsida</taxon>
        <taxon>Liliopsida</taxon>
        <taxon>Liliales</taxon>
        <taxon>Liliaceae</taxon>
        <taxon>Lilium</taxon>
    </lineage>
</organism>
<dbReference type="AlphaFoldDB" id="A0A6G8D935"/>
<evidence type="ECO:0000256" key="3">
    <source>
        <dbReference type="ARBA" id="ARBA00023125"/>
    </source>
</evidence>
<dbReference type="Pfam" id="PF03106">
    <property type="entry name" value="WRKY"/>
    <property type="match status" value="1"/>
</dbReference>
<evidence type="ECO:0000313" key="8">
    <source>
        <dbReference type="EMBL" id="QIL87972.1"/>
    </source>
</evidence>
<keyword evidence="4" id="KW-0804">Transcription</keyword>
<keyword evidence="3" id="KW-0238">DNA-binding</keyword>
<evidence type="ECO:0000256" key="6">
    <source>
        <dbReference type="SAM" id="MobiDB-lite"/>
    </source>
</evidence>
<dbReference type="InterPro" id="IPR044810">
    <property type="entry name" value="WRKY_plant"/>
</dbReference>
<reference evidence="8" key="1">
    <citation type="submission" date="2018-07" db="EMBL/GenBank/DDBJ databases">
        <title>In silico identification of WRKY family genes using transcriptome data against Botrytis infection in Lilium longiflorum.</title>
        <authorList>
            <person name="Kumari S."/>
            <person name="Subburaj S."/>
            <person name="Lee G.-J."/>
        </authorList>
    </citation>
    <scope>NUCLEOTIDE SEQUENCE</scope>
</reference>
<dbReference type="GO" id="GO:0043565">
    <property type="term" value="F:sequence-specific DNA binding"/>
    <property type="evidence" value="ECO:0007669"/>
    <property type="project" value="InterPro"/>
</dbReference>
<evidence type="ECO:0000256" key="1">
    <source>
        <dbReference type="ARBA" id="ARBA00004123"/>
    </source>
</evidence>